<organism evidence="2 3">
    <name type="scientific">Acer yangbiense</name>
    <dbReference type="NCBI Taxonomy" id="1000413"/>
    <lineage>
        <taxon>Eukaryota</taxon>
        <taxon>Viridiplantae</taxon>
        <taxon>Streptophyta</taxon>
        <taxon>Embryophyta</taxon>
        <taxon>Tracheophyta</taxon>
        <taxon>Spermatophyta</taxon>
        <taxon>Magnoliopsida</taxon>
        <taxon>eudicotyledons</taxon>
        <taxon>Gunneridae</taxon>
        <taxon>Pentapetalae</taxon>
        <taxon>rosids</taxon>
        <taxon>malvids</taxon>
        <taxon>Sapindales</taxon>
        <taxon>Sapindaceae</taxon>
        <taxon>Hippocastanoideae</taxon>
        <taxon>Acereae</taxon>
        <taxon>Acer</taxon>
    </lineage>
</organism>
<sequence length="298" mass="33827">MLPTYKGMLRRVGWQQMIITLAEVNIGDEEELEEIEGLGPRKNPKILGLMDRFASPINPGTTFLSSKESSDVAHTSEHIFNYVLAAIKEVGPKNVEQVVTDNASNNMAAVKMLKEKMPSIFWTSCATHTINLMLEGIGKLPRFKKTLDSAKSLTIFIYAHHTTLALMRTFTKKRDIVRPRVTRFALSFLTLQSILEKTDKLRAMFTSSDWDKCKWSKSVKGKAAYSTVLSTVFWNVGEMAGADEFIEPRRSGRNEMRDLEDEFESGNEVVEENVEFKSDDDGVFEMEEYVVEDEELDS</sequence>
<dbReference type="EMBL" id="VAHF01000004">
    <property type="protein sequence ID" value="TXG64404.1"/>
    <property type="molecule type" value="Genomic_DNA"/>
</dbReference>
<comment type="caution">
    <text evidence="2">The sequence shown here is derived from an EMBL/GenBank/DDBJ whole genome shotgun (WGS) entry which is preliminary data.</text>
</comment>
<accession>A0A5C7I5M3</accession>
<dbReference type="PANTHER" id="PTHR32166:SF74">
    <property type="entry name" value="OS05G0256350 PROTEIN"/>
    <property type="match status" value="1"/>
</dbReference>
<feature type="domain" description="DUF659" evidence="1">
    <location>
        <begin position="60"/>
        <end position="152"/>
    </location>
</feature>
<dbReference type="AlphaFoldDB" id="A0A5C7I5M3"/>
<dbReference type="OrthoDB" id="2012664at2759"/>
<name>A0A5C7I5M3_9ROSI</name>
<gene>
    <name evidence="2" type="ORF">EZV62_011398</name>
</gene>
<keyword evidence="3" id="KW-1185">Reference proteome</keyword>
<proteinExistence type="predicted"/>
<evidence type="ECO:0000313" key="2">
    <source>
        <dbReference type="EMBL" id="TXG64404.1"/>
    </source>
</evidence>
<dbReference type="PANTHER" id="PTHR32166">
    <property type="entry name" value="OSJNBA0013A04.12 PROTEIN"/>
    <property type="match status" value="1"/>
</dbReference>
<dbReference type="InterPro" id="IPR007021">
    <property type="entry name" value="DUF659"/>
</dbReference>
<evidence type="ECO:0000313" key="3">
    <source>
        <dbReference type="Proteomes" id="UP000323000"/>
    </source>
</evidence>
<dbReference type="Proteomes" id="UP000323000">
    <property type="component" value="Chromosome 4"/>
</dbReference>
<evidence type="ECO:0000259" key="1">
    <source>
        <dbReference type="Pfam" id="PF04937"/>
    </source>
</evidence>
<reference evidence="3" key="1">
    <citation type="journal article" date="2019" name="Gigascience">
        <title>De novo genome assembly of the endangered Acer yangbiense, a plant species with extremely small populations endemic to Yunnan Province, China.</title>
        <authorList>
            <person name="Yang J."/>
            <person name="Wariss H.M."/>
            <person name="Tao L."/>
            <person name="Zhang R."/>
            <person name="Yun Q."/>
            <person name="Hollingsworth P."/>
            <person name="Dao Z."/>
            <person name="Luo G."/>
            <person name="Guo H."/>
            <person name="Ma Y."/>
            <person name="Sun W."/>
        </authorList>
    </citation>
    <scope>NUCLEOTIDE SEQUENCE [LARGE SCALE GENOMIC DNA]</scope>
    <source>
        <strain evidence="3">cv. Malutang</strain>
    </source>
</reference>
<dbReference type="InterPro" id="IPR012337">
    <property type="entry name" value="RNaseH-like_sf"/>
</dbReference>
<dbReference type="Pfam" id="PF04937">
    <property type="entry name" value="DUF659"/>
    <property type="match status" value="1"/>
</dbReference>
<protein>
    <recommendedName>
        <fullName evidence="1">DUF659 domain-containing protein</fullName>
    </recommendedName>
</protein>
<dbReference type="SUPFAM" id="SSF53098">
    <property type="entry name" value="Ribonuclease H-like"/>
    <property type="match status" value="1"/>
</dbReference>